<comment type="caution">
    <text evidence="1">The sequence shown here is derived from an EMBL/GenBank/DDBJ whole genome shotgun (WGS) entry which is preliminary data.</text>
</comment>
<name>A0A8K0LAH1_9PEZI</name>
<organism evidence="1 2">
    <name type="scientific">Elsinoe batatas</name>
    <dbReference type="NCBI Taxonomy" id="2601811"/>
    <lineage>
        <taxon>Eukaryota</taxon>
        <taxon>Fungi</taxon>
        <taxon>Dikarya</taxon>
        <taxon>Ascomycota</taxon>
        <taxon>Pezizomycotina</taxon>
        <taxon>Dothideomycetes</taxon>
        <taxon>Dothideomycetidae</taxon>
        <taxon>Myriangiales</taxon>
        <taxon>Elsinoaceae</taxon>
        <taxon>Elsinoe</taxon>
    </lineage>
</organism>
<dbReference type="EMBL" id="JAESVG020000001">
    <property type="protein sequence ID" value="KAG8631760.1"/>
    <property type="molecule type" value="Genomic_DNA"/>
</dbReference>
<protein>
    <submittedName>
        <fullName evidence="1">Uncharacterized protein</fullName>
    </submittedName>
</protein>
<accession>A0A8K0LAH1</accession>
<sequence>MLITRDQAIAEGRDRLTRDDCISAMHGLSVPPVLVPEIARLCVIRGIRYHDGYATELAGNRLDNRVPDMKTPSEECAYCIWHPDIAEEETYRTLVKRYPEMNYQVGRACAVDASIAEEARDNGATAIFASIVSKPIIFQILDDYSRKVNSEEPAVTCGLNCDTAIRSSLDIKQGLGHLVTTKDDADDELGWLDDDPPVYSEGFMPQTFNITEDQSIDELGTDDTRTLDSMEELFYSPLPRHLPNLKNKDVLIDLAAAEGNIGRYTRLRRPFGKGGPHERAALMRGIYHHPMFARWCSMQPEFQSDKSIQHAITARYVMSNNVSRVTEDTFIPQIWYPDLAQHLTYQAVLRKAPKMRQVIARAAIVTQSQGLFINADPDPTDHLLGMEAAASPDPWFLRTMKEKAAETGQEMFRPHHLFSVATDLDDIETATGPSRFSFYQGAGFDLSFVNNGVICSPGIKKHERLRHFESLNSDMIAEMNDPLWND</sequence>
<evidence type="ECO:0000313" key="2">
    <source>
        <dbReference type="Proteomes" id="UP000809789"/>
    </source>
</evidence>
<gene>
    <name evidence="1" type="ORF">KVT40_000900</name>
</gene>
<dbReference type="OrthoDB" id="4360026at2759"/>
<dbReference type="Proteomes" id="UP000809789">
    <property type="component" value="Unassembled WGS sequence"/>
</dbReference>
<keyword evidence="2" id="KW-1185">Reference proteome</keyword>
<dbReference type="AlphaFoldDB" id="A0A8K0LAH1"/>
<proteinExistence type="predicted"/>
<reference evidence="1" key="1">
    <citation type="submission" date="2021-07" db="EMBL/GenBank/DDBJ databases">
        <title>Elsinoe batatas strain:CRI-CJ2 Genome sequencing and assembly.</title>
        <authorList>
            <person name="Huang L."/>
        </authorList>
    </citation>
    <scope>NUCLEOTIDE SEQUENCE</scope>
    <source>
        <strain evidence="1">CRI-CJ2</strain>
    </source>
</reference>
<evidence type="ECO:0000313" key="1">
    <source>
        <dbReference type="EMBL" id="KAG8631760.1"/>
    </source>
</evidence>